<evidence type="ECO:0000256" key="3">
    <source>
        <dbReference type="ARBA" id="ARBA00005186"/>
    </source>
</evidence>
<evidence type="ECO:0000256" key="9">
    <source>
        <dbReference type="ARBA" id="ARBA00022636"/>
    </source>
</evidence>
<dbReference type="GO" id="GO:0030244">
    <property type="term" value="P:cellulose biosynthetic process"/>
    <property type="evidence" value="ECO:0007669"/>
    <property type="project" value="UniProtKB-KW"/>
</dbReference>
<evidence type="ECO:0000256" key="5">
    <source>
        <dbReference type="ARBA" id="ARBA00011437"/>
    </source>
</evidence>
<keyword evidence="15" id="KW-0732">Signal</keyword>
<gene>
    <name evidence="16" type="ORF">OOA_15245</name>
</gene>
<protein>
    <recommendedName>
        <fullName evidence="6 15">Cyclic di-GMP-binding protein</fullName>
    </recommendedName>
    <alternativeName>
        <fullName evidence="14 15">Cellulose synthase regulatory subunit</fullName>
    </alternativeName>
</protein>
<comment type="subunit">
    <text evidence="5 15">Tightly associated with the cellulose synthase catalytic subunit.</text>
</comment>
<comment type="similarity">
    <text evidence="4 15">Belongs to the AcsB/BcsB family.</text>
</comment>
<sequence>MRKKSLLIMAAILSMASSSYAALESIGSNLTQDNLTHVPESDIQSVIVPTWDIDLSFAKISPINGPIHLKGVQPDENVQFGVRSDQMVTSALLNLEFTPSPSLLPIESQLKVFLNDELMGVLAIKKEDLGKKTKASLPIDTRYIKDFNQIRMEFVGHYRDICENPASTTLWLDVSQASNLNMNVEALALKNDLSNFPIPFFDSRDLGELTLPIIFSQAASIKQQNAAAILTSWLGTKAKWRNQNYPVFTDELPDRHSVVFMTNEKRPKFLADFPEVQGPMIEMISHPDNPYIKLLLVQGRNDDDLIQAAKGIAQGELLFRGSAVSVDKIDMLSPRVPYDAPNWVRTDKPISFAELVSYKGQLQSTGLNPKPISVDLSLPPDLFTFRDSGIEMRLDYRYTAPNTEDGSKMLVSLNDQLIKSQALLPNQKEVSLLTRLPFVQGLFYPDNSLDIPALKLGEKNQLKFTFNYSNPIAGGSAEQCVTYQPIPNTVTIDENSTIDFSGYRHYMAMPDLRAFSQSGFPFSRMADLSETIVLTSSQASAEQVSTLLNTMGMIGAQTGFPAINVSLTDDWNSAKNKDADILFIGEMSDELLKNDQNLELLLNKTKSWIKMPMRPAPILAVSPRANDSAVNSQTTVTSQGNIAAIIGFQSPFNEHRSIVALLADNPKGFSLLNNTIADSGQRNFVSDSVSVIRDSGVNSVRVGEIYYVGYLPWWEKVWAVFMTHPILLSFLAVAVVIICGLLLWKIMSSISRRRLLSK</sequence>
<evidence type="ECO:0000256" key="14">
    <source>
        <dbReference type="ARBA" id="ARBA00033444"/>
    </source>
</evidence>
<dbReference type="GO" id="GO:0005886">
    <property type="term" value="C:plasma membrane"/>
    <property type="evidence" value="ECO:0007669"/>
    <property type="project" value="UniProtKB-SubCell"/>
</dbReference>
<proteinExistence type="inferred from homology"/>
<dbReference type="AlphaFoldDB" id="K8W984"/>
<evidence type="ECO:0000256" key="1">
    <source>
        <dbReference type="ARBA" id="ARBA00002057"/>
    </source>
</evidence>
<dbReference type="GO" id="GO:0006011">
    <property type="term" value="P:UDP-alpha-D-glucose metabolic process"/>
    <property type="evidence" value="ECO:0007669"/>
    <property type="project" value="InterPro"/>
</dbReference>
<evidence type="ECO:0000313" key="16">
    <source>
        <dbReference type="EMBL" id="EKT57233.1"/>
    </source>
</evidence>
<evidence type="ECO:0000256" key="6">
    <source>
        <dbReference type="ARBA" id="ARBA00021844"/>
    </source>
</evidence>
<keyword evidence="10 15" id="KW-0812">Transmembrane</keyword>
<feature type="signal peptide" evidence="15">
    <location>
        <begin position="1"/>
        <end position="21"/>
    </location>
</feature>
<organism evidence="16 17">
    <name type="scientific">Providencia burhodogranariea DSM 19968</name>
    <dbReference type="NCBI Taxonomy" id="1141662"/>
    <lineage>
        <taxon>Bacteria</taxon>
        <taxon>Pseudomonadati</taxon>
        <taxon>Pseudomonadota</taxon>
        <taxon>Gammaproteobacteria</taxon>
        <taxon>Enterobacterales</taxon>
        <taxon>Morganellaceae</taxon>
        <taxon>Providencia</taxon>
    </lineage>
</organism>
<reference evidence="16 17" key="1">
    <citation type="journal article" date="2012" name="BMC Genomics">
        <title>Comparative genomics of bacteria in the genus Providencia isolated from wild Drosophila melanogaster.</title>
        <authorList>
            <person name="Galac M.R."/>
            <person name="Lazzaro B.P."/>
        </authorList>
    </citation>
    <scope>NUCLEOTIDE SEQUENCE [LARGE SCALE GENOMIC DNA]</scope>
    <source>
        <strain evidence="16 17">DSM 19968</strain>
    </source>
</reference>
<keyword evidence="17" id="KW-1185">Reference proteome</keyword>
<dbReference type="InterPro" id="IPR018513">
    <property type="entry name" value="Cell_synthase_bac"/>
</dbReference>
<keyword evidence="12 15" id="KW-1133">Transmembrane helix</keyword>
<keyword evidence="9 15" id="KW-0973">c-di-GMP</keyword>
<dbReference type="UniPathway" id="UPA00694"/>
<dbReference type="HOGENOM" id="CLU_003556_1_1_6"/>
<evidence type="ECO:0000256" key="11">
    <source>
        <dbReference type="ARBA" id="ARBA00022916"/>
    </source>
</evidence>
<evidence type="ECO:0000256" key="4">
    <source>
        <dbReference type="ARBA" id="ARBA00010714"/>
    </source>
</evidence>
<keyword evidence="11 15" id="KW-0135">Cellulose biosynthesis</keyword>
<evidence type="ECO:0000256" key="13">
    <source>
        <dbReference type="ARBA" id="ARBA00023136"/>
    </source>
</evidence>
<evidence type="ECO:0000256" key="15">
    <source>
        <dbReference type="RuleBase" id="RU365021"/>
    </source>
</evidence>
<dbReference type="RefSeq" id="WP_008913034.1">
    <property type="nucleotide sequence ID" value="NZ_KB233224.1"/>
</dbReference>
<dbReference type="Pfam" id="PF03170">
    <property type="entry name" value="BcsB"/>
    <property type="match status" value="1"/>
</dbReference>
<feature type="chain" id="PRO_5015213096" description="Cyclic di-GMP-binding protein" evidence="15">
    <location>
        <begin position="22"/>
        <end position="758"/>
    </location>
</feature>
<evidence type="ECO:0000313" key="17">
    <source>
        <dbReference type="Proteomes" id="UP000009336"/>
    </source>
</evidence>
<dbReference type="OrthoDB" id="9806702at2"/>
<dbReference type="Gene3D" id="2.60.120.260">
    <property type="entry name" value="Galactose-binding domain-like"/>
    <property type="match status" value="2"/>
</dbReference>
<keyword evidence="7 15" id="KW-1003">Cell membrane</keyword>
<name>K8W984_9GAMM</name>
<dbReference type="NCBIfam" id="NF008323">
    <property type="entry name" value="PRK11114.1-1"/>
    <property type="match status" value="1"/>
</dbReference>
<dbReference type="InterPro" id="IPR003920">
    <property type="entry name" value="Cell_synth_B"/>
</dbReference>
<comment type="caution">
    <text evidence="16">The sequence shown here is derived from an EMBL/GenBank/DDBJ whole genome shotgun (WGS) entry which is preliminary data.</text>
</comment>
<dbReference type="PANTHER" id="PTHR39083">
    <property type="entry name" value="CYCLIC DI-GMP-BINDING PROTEIN"/>
    <property type="match status" value="1"/>
</dbReference>
<feature type="transmembrane region" description="Helical" evidence="15">
    <location>
        <begin position="726"/>
        <end position="744"/>
    </location>
</feature>
<comment type="pathway">
    <text evidence="3 15">Glycan metabolism; bacterial cellulose biosynthesis.</text>
</comment>
<dbReference type="PATRIC" id="fig|1141662.3.peg.3094"/>
<evidence type="ECO:0000256" key="8">
    <source>
        <dbReference type="ARBA" id="ARBA00022519"/>
    </source>
</evidence>
<evidence type="ECO:0000256" key="12">
    <source>
        <dbReference type="ARBA" id="ARBA00022989"/>
    </source>
</evidence>
<keyword evidence="13 15" id="KW-0472">Membrane</keyword>
<dbReference type="Proteomes" id="UP000009336">
    <property type="component" value="Unassembled WGS sequence"/>
</dbReference>
<dbReference type="eggNOG" id="COG1215">
    <property type="taxonomic scope" value="Bacteria"/>
</dbReference>
<evidence type="ECO:0000256" key="10">
    <source>
        <dbReference type="ARBA" id="ARBA00022692"/>
    </source>
</evidence>
<comment type="subcellular location">
    <subcellularLocation>
        <location evidence="2">Cell inner membrane</location>
        <topology evidence="2">Single-pass membrane protein</topology>
    </subcellularLocation>
</comment>
<dbReference type="EMBL" id="AKKL01000040">
    <property type="protein sequence ID" value="EKT57233.1"/>
    <property type="molecule type" value="Genomic_DNA"/>
</dbReference>
<dbReference type="NCBIfam" id="NF008325">
    <property type="entry name" value="PRK11114.1-3"/>
    <property type="match status" value="1"/>
</dbReference>
<comment type="function">
    <text evidence="1 15">Binds the cellulose synthase activator, bis-(3'-5') cyclic diguanylic acid (c-di-GMP).</text>
</comment>
<accession>K8W984</accession>
<evidence type="ECO:0000256" key="2">
    <source>
        <dbReference type="ARBA" id="ARBA00004377"/>
    </source>
</evidence>
<dbReference type="PANTHER" id="PTHR39083:SF1">
    <property type="entry name" value="CYCLIC DI-GMP-BINDING PROTEIN"/>
    <property type="match status" value="1"/>
</dbReference>
<dbReference type="STRING" id="1141662.OOA_15245"/>
<evidence type="ECO:0000256" key="7">
    <source>
        <dbReference type="ARBA" id="ARBA00022475"/>
    </source>
</evidence>
<dbReference type="PRINTS" id="PR01440">
    <property type="entry name" value="CELLSNTHASEB"/>
</dbReference>
<keyword evidence="8 15" id="KW-0997">Cell inner membrane</keyword>